<keyword evidence="3" id="KW-0597">Phosphoprotein</keyword>
<dbReference type="PROSITE" id="PS50109">
    <property type="entry name" value="HIS_KIN"/>
    <property type="match status" value="1"/>
</dbReference>
<evidence type="ECO:0000313" key="12">
    <source>
        <dbReference type="Proteomes" id="UP000011747"/>
    </source>
</evidence>
<dbReference type="InterPro" id="IPR003594">
    <property type="entry name" value="HATPase_dom"/>
</dbReference>
<dbReference type="InterPro" id="IPR000014">
    <property type="entry name" value="PAS"/>
</dbReference>
<evidence type="ECO:0000256" key="6">
    <source>
        <dbReference type="ARBA" id="ARBA00022777"/>
    </source>
</evidence>
<sequence>MEKKEKRQKVAERLSDENTLQFYQKILEGSREAIIVTTMDSKIIYANQAAADLVHLTKRELMEHEWKDFFPAVPEEILFYFKEELHEHGKLEDETVLHLKDGTMKFVQITIQRDENLQMVIYYLRDITYLKEKDRFAVTTSMMLRNIYRHASNAILLFDCQGNILDVNPAFCREMSVTMSEAKTRTVASFVPKEYQNQFEEIQEMIQLGRKTVGEIPMIHANGMTIFDYIVIPVKDLGINLAIMQGMNEHEQMEIRLKKSEKMFEELFNEAVDAIVFWNRDGSIIKANRSALKVFECTLEELLNRNLIDFIDNIDDYEKVIKQLNRDGQAREEMLFQMPNGQKKHLEFTVKMPSDGQYHLSIFRNVSDRYRMEKELRESEERFRKVFEESMDGMILWDEHYVIKDINHVACPLLKAEKETFLNQDVRDVMKSYASREEERNYFCQVKKHGQAKLLLTKKCGEETKYFELVSKLYLNTHLNLTVIRDVTEQIKIQEQLRKSDTLNVVGELVAGIAHEIRNPLTAMKGFIQLLEHNLNGQYAMYFEVIKTELERIESIITEFLILAKPQAVQFQKVDIGNVIRHTVDLLTPQALMTNVQLIMEMDQNLPAVYVESNQLKQVFINIIKNAIEVMPKGGNVLIQSKVEKEYICIMISDEGTGIPEEKIKKLGEPFYTTKERGTGLGLMVSFKIIKEHNGKVEVKSSVGKGTTFYIYLPVKKE</sequence>
<feature type="domain" description="Histidine kinase" evidence="9">
    <location>
        <begin position="512"/>
        <end position="717"/>
    </location>
</feature>
<dbReference type="GO" id="GO:0005524">
    <property type="term" value="F:ATP binding"/>
    <property type="evidence" value="ECO:0007669"/>
    <property type="project" value="UniProtKB-KW"/>
</dbReference>
<dbReference type="Pfam" id="PF13426">
    <property type="entry name" value="PAS_9"/>
    <property type="match status" value="2"/>
</dbReference>
<name>G9QHL3_9BACI</name>
<gene>
    <name evidence="11" type="ORF">HMPREF1015_01272</name>
</gene>
<dbReference type="SUPFAM" id="SSF55874">
    <property type="entry name" value="ATPase domain of HSP90 chaperone/DNA topoisomerase II/histidine kinase"/>
    <property type="match status" value="1"/>
</dbReference>
<dbReference type="Gene3D" id="3.30.450.20">
    <property type="entry name" value="PAS domain"/>
    <property type="match status" value="4"/>
</dbReference>
<evidence type="ECO:0000256" key="2">
    <source>
        <dbReference type="ARBA" id="ARBA00012438"/>
    </source>
</evidence>
<comment type="caution">
    <text evidence="11">The sequence shown here is derived from an EMBL/GenBank/DDBJ whole genome shotgun (WGS) entry which is preliminary data.</text>
</comment>
<dbReference type="InterPro" id="IPR005467">
    <property type="entry name" value="His_kinase_dom"/>
</dbReference>
<evidence type="ECO:0000313" key="11">
    <source>
        <dbReference type="EMBL" id="EHL79391.1"/>
    </source>
</evidence>
<dbReference type="NCBIfam" id="TIGR00229">
    <property type="entry name" value="sensory_box"/>
    <property type="match status" value="4"/>
</dbReference>
<dbReference type="PANTHER" id="PTHR43065">
    <property type="entry name" value="SENSOR HISTIDINE KINASE"/>
    <property type="match status" value="1"/>
</dbReference>
<dbReference type="Pfam" id="PF00512">
    <property type="entry name" value="HisKA"/>
    <property type="match status" value="1"/>
</dbReference>
<dbReference type="GO" id="GO:0000155">
    <property type="term" value="F:phosphorelay sensor kinase activity"/>
    <property type="evidence" value="ECO:0007669"/>
    <property type="project" value="InterPro"/>
</dbReference>
<dbReference type="CDD" id="cd00130">
    <property type="entry name" value="PAS"/>
    <property type="match status" value="3"/>
</dbReference>
<evidence type="ECO:0000256" key="1">
    <source>
        <dbReference type="ARBA" id="ARBA00000085"/>
    </source>
</evidence>
<dbReference type="Gene3D" id="3.30.565.10">
    <property type="entry name" value="Histidine kinase-like ATPase, C-terminal domain"/>
    <property type="match status" value="1"/>
</dbReference>
<dbReference type="Pfam" id="PF00989">
    <property type="entry name" value="PAS"/>
    <property type="match status" value="1"/>
</dbReference>
<dbReference type="SMART" id="SM00388">
    <property type="entry name" value="HisKA"/>
    <property type="match status" value="1"/>
</dbReference>
<dbReference type="PROSITE" id="PS50112">
    <property type="entry name" value="PAS"/>
    <property type="match status" value="2"/>
</dbReference>
<evidence type="ECO:0000256" key="5">
    <source>
        <dbReference type="ARBA" id="ARBA00022741"/>
    </source>
</evidence>
<comment type="catalytic activity">
    <reaction evidence="1">
        <text>ATP + protein L-histidine = ADP + protein N-phospho-L-histidine.</text>
        <dbReference type="EC" id="2.7.13.3"/>
    </reaction>
</comment>
<dbReference type="PATRIC" id="fig|665952.3.peg.418"/>
<dbReference type="InterPro" id="IPR004358">
    <property type="entry name" value="Sig_transdc_His_kin-like_C"/>
</dbReference>
<organism evidence="11 12">
    <name type="scientific">Bacillus smithii 7_3_47FAA</name>
    <dbReference type="NCBI Taxonomy" id="665952"/>
    <lineage>
        <taxon>Bacteria</taxon>
        <taxon>Bacillati</taxon>
        <taxon>Bacillota</taxon>
        <taxon>Bacilli</taxon>
        <taxon>Bacillales</taxon>
        <taxon>Bacillaceae</taxon>
        <taxon>Bacillus</taxon>
    </lineage>
</organism>
<dbReference type="CDD" id="cd00075">
    <property type="entry name" value="HATPase"/>
    <property type="match status" value="1"/>
</dbReference>
<evidence type="ECO:0000256" key="4">
    <source>
        <dbReference type="ARBA" id="ARBA00022679"/>
    </source>
</evidence>
<keyword evidence="12" id="KW-1185">Reference proteome</keyword>
<dbReference type="InterPro" id="IPR013767">
    <property type="entry name" value="PAS_fold"/>
</dbReference>
<accession>G9QHL3</accession>
<dbReference type="InterPro" id="IPR003661">
    <property type="entry name" value="HisK_dim/P_dom"/>
</dbReference>
<evidence type="ECO:0000256" key="8">
    <source>
        <dbReference type="ARBA" id="ARBA00023012"/>
    </source>
</evidence>
<dbReference type="GO" id="GO:0006355">
    <property type="term" value="P:regulation of DNA-templated transcription"/>
    <property type="evidence" value="ECO:0007669"/>
    <property type="project" value="InterPro"/>
</dbReference>
<dbReference type="EC" id="2.7.13.3" evidence="2"/>
<dbReference type="SUPFAM" id="SSF47384">
    <property type="entry name" value="Homodimeric domain of signal transducing histidine kinase"/>
    <property type="match status" value="1"/>
</dbReference>
<dbReference type="Pfam" id="PF02518">
    <property type="entry name" value="HATPase_c"/>
    <property type="match status" value="1"/>
</dbReference>
<dbReference type="RefSeq" id="WP_003352689.1">
    <property type="nucleotide sequence ID" value="NZ_JH414740.1"/>
</dbReference>
<dbReference type="SMART" id="SM00091">
    <property type="entry name" value="PAS"/>
    <property type="match status" value="4"/>
</dbReference>
<evidence type="ECO:0000256" key="3">
    <source>
        <dbReference type="ARBA" id="ARBA00022553"/>
    </source>
</evidence>
<dbReference type="PRINTS" id="PR00344">
    <property type="entry name" value="BCTRLSENSOR"/>
</dbReference>
<dbReference type="SUPFAM" id="SSF55785">
    <property type="entry name" value="PYP-like sensor domain (PAS domain)"/>
    <property type="match status" value="4"/>
</dbReference>
<dbReference type="CDD" id="cd00082">
    <property type="entry name" value="HisKA"/>
    <property type="match status" value="1"/>
</dbReference>
<keyword evidence="4" id="KW-0808">Transferase</keyword>
<feature type="domain" description="PAS" evidence="10">
    <location>
        <begin position="260"/>
        <end position="331"/>
    </location>
</feature>
<dbReference type="Proteomes" id="UP000011747">
    <property type="component" value="Unassembled WGS sequence"/>
</dbReference>
<evidence type="ECO:0000259" key="10">
    <source>
        <dbReference type="PROSITE" id="PS50112"/>
    </source>
</evidence>
<proteinExistence type="predicted"/>
<reference evidence="11 12" key="1">
    <citation type="submission" date="2011-09" db="EMBL/GenBank/DDBJ databases">
        <title>The Genome Sequence of Bacillus smithii 7_3_47FAA.</title>
        <authorList>
            <consortium name="The Broad Institute Genome Sequencing Platform"/>
            <person name="Earl A."/>
            <person name="Ward D."/>
            <person name="Feldgarden M."/>
            <person name="Gevers D."/>
            <person name="Daigneault M."/>
            <person name="Strauss J."/>
            <person name="Allen-Vercoe E."/>
            <person name="Young S.K."/>
            <person name="Zeng Q."/>
            <person name="Gargeya S."/>
            <person name="Fitzgerald M."/>
            <person name="Haas B."/>
            <person name="Abouelleil A."/>
            <person name="Alvarado L."/>
            <person name="Arachchi H.M."/>
            <person name="Berlin A."/>
            <person name="Brown A."/>
            <person name="Chapman S.B."/>
            <person name="Chen Z."/>
            <person name="Dunbar C."/>
            <person name="Freedman E."/>
            <person name="Gearin G."/>
            <person name="Goldberg J."/>
            <person name="Griggs A."/>
            <person name="Gujja S."/>
            <person name="Heiman D."/>
            <person name="Howarth C."/>
            <person name="Larson L."/>
            <person name="Lui A."/>
            <person name="MacDonald P.J.P."/>
            <person name="Montmayeur A."/>
            <person name="Murphy C."/>
            <person name="Neiman D."/>
            <person name="Pearson M."/>
            <person name="Priest M."/>
            <person name="Roberts A."/>
            <person name="Saif S."/>
            <person name="Shea T."/>
            <person name="Shenoy N."/>
            <person name="Sisk P."/>
            <person name="Stolte C."/>
            <person name="Sykes S."/>
            <person name="Wortman J."/>
            <person name="Nusbaum C."/>
            <person name="Birren B."/>
        </authorList>
    </citation>
    <scope>NUCLEOTIDE SEQUENCE [LARGE SCALE GENOMIC DNA]</scope>
    <source>
        <strain evidence="11 12">7_3_47FAA</strain>
    </source>
</reference>
<keyword evidence="5" id="KW-0547">Nucleotide-binding</keyword>
<dbReference type="HOGENOM" id="CLU_000445_114_39_9"/>
<feature type="domain" description="PAS" evidence="10">
    <location>
        <begin position="19"/>
        <end position="62"/>
    </location>
</feature>
<evidence type="ECO:0000256" key="7">
    <source>
        <dbReference type="ARBA" id="ARBA00022840"/>
    </source>
</evidence>
<dbReference type="InterPro" id="IPR035965">
    <property type="entry name" value="PAS-like_dom_sf"/>
</dbReference>
<dbReference type="Gene3D" id="1.10.287.130">
    <property type="match status" value="1"/>
</dbReference>
<dbReference type="InterPro" id="IPR036890">
    <property type="entry name" value="HATPase_C_sf"/>
</dbReference>
<dbReference type="Pfam" id="PF13188">
    <property type="entry name" value="PAS_8"/>
    <property type="match status" value="1"/>
</dbReference>
<dbReference type="AlphaFoldDB" id="G9QHL3"/>
<dbReference type="EMBL" id="ACWF01000016">
    <property type="protein sequence ID" value="EHL79391.1"/>
    <property type="molecule type" value="Genomic_DNA"/>
</dbReference>
<protein>
    <recommendedName>
        <fullName evidence="2">histidine kinase</fullName>
        <ecNumber evidence="2">2.7.13.3</ecNumber>
    </recommendedName>
</protein>
<dbReference type="InterPro" id="IPR036097">
    <property type="entry name" value="HisK_dim/P_sf"/>
</dbReference>
<keyword evidence="6" id="KW-0418">Kinase</keyword>
<keyword evidence="7" id="KW-0067">ATP-binding</keyword>
<dbReference type="PANTHER" id="PTHR43065:SF34">
    <property type="entry name" value="SPORULATION KINASE A"/>
    <property type="match status" value="1"/>
</dbReference>
<evidence type="ECO:0000259" key="9">
    <source>
        <dbReference type="PROSITE" id="PS50109"/>
    </source>
</evidence>
<keyword evidence="8" id="KW-0902">Two-component regulatory system</keyword>
<dbReference type="SMART" id="SM00387">
    <property type="entry name" value="HATPase_c"/>
    <property type="match status" value="1"/>
</dbReference>